<organism evidence="2 3">
    <name type="scientific">Victivallis vadensis</name>
    <dbReference type="NCBI Taxonomy" id="172901"/>
    <lineage>
        <taxon>Bacteria</taxon>
        <taxon>Pseudomonadati</taxon>
        <taxon>Lentisphaerota</taxon>
        <taxon>Lentisphaeria</taxon>
        <taxon>Victivallales</taxon>
        <taxon>Victivallaceae</taxon>
        <taxon>Victivallis</taxon>
    </lineage>
</organism>
<dbReference type="Proteomes" id="UP000245959">
    <property type="component" value="Unassembled WGS sequence"/>
</dbReference>
<gene>
    <name evidence="2" type="ORF">C8D82_1199</name>
</gene>
<evidence type="ECO:0000313" key="2">
    <source>
        <dbReference type="EMBL" id="PVY39768.1"/>
    </source>
</evidence>
<protein>
    <submittedName>
        <fullName evidence="2">Uncharacterized protein</fullName>
    </submittedName>
</protein>
<comment type="caution">
    <text evidence="2">The sequence shown here is derived from an EMBL/GenBank/DDBJ whole genome shotgun (WGS) entry which is preliminary data.</text>
</comment>
<proteinExistence type="predicted"/>
<name>A0A2U1ATN4_9BACT</name>
<keyword evidence="3" id="KW-1185">Reference proteome</keyword>
<dbReference type="EMBL" id="QEKH01000019">
    <property type="protein sequence ID" value="PVY39768.1"/>
    <property type="molecule type" value="Genomic_DNA"/>
</dbReference>
<evidence type="ECO:0000256" key="1">
    <source>
        <dbReference type="SAM" id="Coils"/>
    </source>
</evidence>
<keyword evidence="1" id="KW-0175">Coiled coil</keyword>
<feature type="coiled-coil region" evidence="1">
    <location>
        <begin position="92"/>
        <end position="127"/>
    </location>
</feature>
<evidence type="ECO:0000313" key="3">
    <source>
        <dbReference type="Proteomes" id="UP000245959"/>
    </source>
</evidence>
<reference evidence="2 3" key="1">
    <citation type="submission" date="2018-04" db="EMBL/GenBank/DDBJ databases">
        <title>Genomic Encyclopedia of Type Strains, Phase IV (KMG-IV): sequencing the most valuable type-strain genomes for metagenomic binning, comparative biology and taxonomic classification.</title>
        <authorList>
            <person name="Goeker M."/>
        </authorList>
    </citation>
    <scope>NUCLEOTIDE SEQUENCE [LARGE SCALE GENOMIC DNA]</scope>
    <source>
        <strain evidence="2 3">DSM 14823</strain>
    </source>
</reference>
<dbReference type="AlphaFoldDB" id="A0A2U1ATN4"/>
<accession>A0A2U1ATN4</accession>
<sequence>MQVMHMNWKTGKMEPCVEHRLERGQIVMGIDGPAHEYDGVVLERVANGKWGTSCRILWIDDLRVSRHQFIKPIAERFGIGVYFYPGRLMPEAEIAELEKLFLEKERAEALEAEKRRIENERLAVIGKEHFADAIKKHGKPVALILAVEHEDVSDLQTDYFDYRTVRTVVLAFSKHKRNLFPEMRKAALNSDIPEIRELATAPADWENREDYSGGYGYYLAESKYSGWSIEKIPLYRENQLEEFYCNAGKPGGFCVK</sequence>